<gene>
    <name evidence="1" type="ORF">BJ322DRAFT_1105226</name>
</gene>
<comment type="caution">
    <text evidence="1">The sequence shown here is derived from an EMBL/GenBank/DDBJ whole genome shotgun (WGS) entry which is preliminary data.</text>
</comment>
<evidence type="ECO:0000313" key="2">
    <source>
        <dbReference type="Proteomes" id="UP000736335"/>
    </source>
</evidence>
<organism evidence="1 2">
    <name type="scientific">Thelephora terrestris</name>
    <dbReference type="NCBI Taxonomy" id="56493"/>
    <lineage>
        <taxon>Eukaryota</taxon>
        <taxon>Fungi</taxon>
        <taxon>Dikarya</taxon>
        <taxon>Basidiomycota</taxon>
        <taxon>Agaricomycotina</taxon>
        <taxon>Agaricomycetes</taxon>
        <taxon>Thelephorales</taxon>
        <taxon>Thelephoraceae</taxon>
        <taxon>Thelephora</taxon>
    </lineage>
</organism>
<dbReference type="EMBL" id="WIUZ02000003">
    <property type="protein sequence ID" value="KAF9789366.1"/>
    <property type="molecule type" value="Genomic_DNA"/>
</dbReference>
<name>A0A9P6HL95_9AGAM</name>
<accession>A0A9P6HL95</accession>
<sequence length="115" mass="13351">MAPQNILRQLRELEKTSPQFYERLRGFLRGDVYRDALRNLPKEELTSLVEYLDSILVDILDRTIPSVSQSPFSYFFPMTHGPYGVTKSHDPWPYVAVRQVQIPMTHGPYNGVWAP</sequence>
<dbReference type="Proteomes" id="UP000736335">
    <property type="component" value="Unassembled WGS sequence"/>
</dbReference>
<protein>
    <submittedName>
        <fullName evidence="1">Uncharacterized protein</fullName>
    </submittedName>
</protein>
<reference evidence="1" key="2">
    <citation type="submission" date="2020-11" db="EMBL/GenBank/DDBJ databases">
        <authorList>
            <consortium name="DOE Joint Genome Institute"/>
            <person name="Kuo A."/>
            <person name="Miyauchi S."/>
            <person name="Kiss E."/>
            <person name="Drula E."/>
            <person name="Kohler A."/>
            <person name="Sanchez-Garcia M."/>
            <person name="Andreopoulos B."/>
            <person name="Barry K.W."/>
            <person name="Bonito G."/>
            <person name="Buee M."/>
            <person name="Carver A."/>
            <person name="Chen C."/>
            <person name="Cichocki N."/>
            <person name="Clum A."/>
            <person name="Culley D."/>
            <person name="Crous P.W."/>
            <person name="Fauchery L."/>
            <person name="Girlanda M."/>
            <person name="Hayes R."/>
            <person name="Keri Z."/>
            <person name="Labutti K."/>
            <person name="Lipzen A."/>
            <person name="Lombard V."/>
            <person name="Magnuson J."/>
            <person name="Maillard F."/>
            <person name="Morin E."/>
            <person name="Murat C."/>
            <person name="Nolan M."/>
            <person name="Ohm R."/>
            <person name="Pangilinan J."/>
            <person name="Pereira M."/>
            <person name="Perotto S."/>
            <person name="Peter M."/>
            <person name="Riley R."/>
            <person name="Sitrit Y."/>
            <person name="Stielow B."/>
            <person name="Szollosi G."/>
            <person name="Zifcakova L."/>
            <person name="Stursova M."/>
            <person name="Spatafora J.W."/>
            <person name="Tedersoo L."/>
            <person name="Vaario L.-M."/>
            <person name="Yamada A."/>
            <person name="Yan M."/>
            <person name="Wang P."/>
            <person name="Xu J."/>
            <person name="Bruns T."/>
            <person name="Baldrian P."/>
            <person name="Vilgalys R."/>
            <person name="Henrissat B."/>
            <person name="Grigoriev I.V."/>
            <person name="Hibbett D."/>
            <person name="Nagy L.G."/>
            <person name="Martin F.M."/>
        </authorList>
    </citation>
    <scope>NUCLEOTIDE SEQUENCE</scope>
    <source>
        <strain evidence="1">UH-Tt-Lm1</strain>
    </source>
</reference>
<keyword evidence="2" id="KW-1185">Reference proteome</keyword>
<reference evidence="1" key="1">
    <citation type="journal article" date="2020" name="Nat. Commun.">
        <title>Large-scale genome sequencing of mycorrhizal fungi provides insights into the early evolution of symbiotic traits.</title>
        <authorList>
            <person name="Miyauchi S."/>
            <person name="Kiss E."/>
            <person name="Kuo A."/>
            <person name="Drula E."/>
            <person name="Kohler A."/>
            <person name="Sanchez-Garcia M."/>
            <person name="Morin E."/>
            <person name="Andreopoulos B."/>
            <person name="Barry K.W."/>
            <person name="Bonito G."/>
            <person name="Buee M."/>
            <person name="Carver A."/>
            <person name="Chen C."/>
            <person name="Cichocki N."/>
            <person name="Clum A."/>
            <person name="Culley D."/>
            <person name="Crous P.W."/>
            <person name="Fauchery L."/>
            <person name="Girlanda M."/>
            <person name="Hayes R.D."/>
            <person name="Keri Z."/>
            <person name="LaButti K."/>
            <person name="Lipzen A."/>
            <person name="Lombard V."/>
            <person name="Magnuson J."/>
            <person name="Maillard F."/>
            <person name="Murat C."/>
            <person name="Nolan M."/>
            <person name="Ohm R.A."/>
            <person name="Pangilinan J."/>
            <person name="Pereira M.F."/>
            <person name="Perotto S."/>
            <person name="Peter M."/>
            <person name="Pfister S."/>
            <person name="Riley R."/>
            <person name="Sitrit Y."/>
            <person name="Stielow J.B."/>
            <person name="Szollosi G."/>
            <person name="Zifcakova L."/>
            <person name="Stursova M."/>
            <person name="Spatafora J.W."/>
            <person name="Tedersoo L."/>
            <person name="Vaario L.M."/>
            <person name="Yamada A."/>
            <person name="Yan M."/>
            <person name="Wang P."/>
            <person name="Xu J."/>
            <person name="Bruns T."/>
            <person name="Baldrian P."/>
            <person name="Vilgalys R."/>
            <person name="Dunand C."/>
            <person name="Henrissat B."/>
            <person name="Grigoriev I.V."/>
            <person name="Hibbett D."/>
            <person name="Nagy L.G."/>
            <person name="Martin F.M."/>
        </authorList>
    </citation>
    <scope>NUCLEOTIDE SEQUENCE</scope>
    <source>
        <strain evidence="1">UH-Tt-Lm1</strain>
    </source>
</reference>
<evidence type="ECO:0000313" key="1">
    <source>
        <dbReference type="EMBL" id="KAF9789366.1"/>
    </source>
</evidence>
<proteinExistence type="predicted"/>
<dbReference type="AlphaFoldDB" id="A0A9P6HL95"/>